<dbReference type="InterPro" id="IPR055469">
    <property type="entry name" value="DUF7041"/>
</dbReference>
<dbReference type="GeneID" id="119745083"/>
<feature type="compositionally biased region" description="Pro residues" evidence="1">
    <location>
        <begin position="13"/>
        <end position="27"/>
    </location>
</feature>
<evidence type="ECO:0000259" key="2">
    <source>
        <dbReference type="Pfam" id="PF23055"/>
    </source>
</evidence>
<accession>A0A913Z5G9</accession>
<dbReference type="RefSeq" id="XP_038077233.1">
    <property type="nucleotide sequence ID" value="XM_038221305.1"/>
</dbReference>
<dbReference type="EnsemblMetazoa" id="XM_038190092.1">
    <property type="protein sequence ID" value="XP_038046020.1"/>
    <property type="gene ID" value="LOC119720428"/>
</dbReference>
<proteinExistence type="predicted"/>
<feature type="region of interest" description="Disordered" evidence="1">
    <location>
        <begin position="1"/>
        <end position="27"/>
    </location>
</feature>
<dbReference type="PANTHER" id="PTHR33327">
    <property type="entry name" value="ENDONUCLEASE"/>
    <property type="match status" value="1"/>
</dbReference>
<organism evidence="3 4">
    <name type="scientific">Patiria miniata</name>
    <name type="common">Bat star</name>
    <name type="synonym">Asterina miniata</name>
    <dbReference type="NCBI Taxonomy" id="46514"/>
    <lineage>
        <taxon>Eukaryota</taxon>
        <taxon>Metazoa</taxon>
        <taxon>Echinodermata</taxon>
        <taxon>Eleutherozoa</taxon>
        <taxon>Asterozoa</taxon>
        <taxon>Asteroidea</taxon>
        <taxon>Valvatacea</taxon>
        <taxon>Valvatida</taxon>
        <taxon>Asterinidae</taxon>
        <taxon>Patiria</taxon>
    </lineage>
</organism>
<dbReference type="Proteomes" id="UP000887568">
    <property type="component" value="Unplaced"/>
</dbReference>
<reference evidence="3" key="1">
    <citation type="submission" date="2022-11" db="UniProtKB">
        <authorList>
            <consortium name="EnsemblMetazoa"/>
        </authorList>
    </citation>
    <scope>IDENTIFICATION</scope>
</reference>
<feature type="domain" description="DUF7041" evidence="2">
    <location>
        <begin position="39"/>
        <end position="122"/>
    </location>
</feature>
<sequence length="310" mass="34804">MSVEVKPDGTEGTPPPTSPPSNPFQPPVMPMQAAVSLKLPPFWPNDPTLWFTQVEAQFVIRHITTQETRFAYVIGSLQPEVAQEVRDILITPPSTDCYDKLKSELIRRTSVSEQKRLHQLLTSEELGDRKPSQLLRRMHQLLGDNKLEERILKQLFVQRLPHTVQSILASTADTVGIGALADLADKIVEVSAHSTPASQISTVSSPPLHPPQRHASPEVLTLHAKVDDLTRQVQALTFQLQGMQRQGRPRSSSRSRPRQRSPTPSADNQPSGDRQCWYHWKYGTNARKCTSPCSRRTEPQRNQENGQAND</sequence>
<dbReference type="OMA" id="GNDYTHH"/>
<dbReference type="PANTHER" id="PTHR33327:SF3">
    <property type="entry name" value="RNA-DIRECTED DNA POLYMERASE"/>
    <property type="match status" value="1"/>
</dbReference>
<dbReference type="EnsemblMetazoa" id="XM_038221305.1">
    <property type="protein sequence ID" value="XP_038077233.1"/>
    <property type="gene ID" value="LOC119745083"/>
</dbReference>
<feature type="compositionally biased region" description="Basic residues" evidence="1">
    <location>
        <begin position="247"/>
        <end position="259"/>
    </location>
</feature>
<dbReference type="OrthoDB" id="6260718at2759"/>
<dbReference type="RefSeq" id="XP_038046020.1">
    <property type="nucleotide sequence ID" value="XM_038190092.1"/>
</dbReference>
<feature type="region of interest" description="Disordered" evidence="1">
    <location>
        <begin position="238"/>
        <end position="310"/>
    </location>
</feature>
<dbReference type="AlphaFoldDB" id="A0A913Z5G9"/>
<evidence type="ECO:0000313" key="3">
    <source>
        <dbReference type="EnsemblMetazoa" id="XP_038046020.1"/>
    </source>
</evidence>
<protein>
    <recommendedName>
        <fullName evidence="2">DUF7041 domain-containing protein</fullName>
    </recommendedName>
</protein>
<name>A0A913Z5G9_PATMI</name>
<dbReference type="Pfam" id="PF23055">
    <property type="entry name" value="DUF7041"/>
    <property type="match status" value="1"/>
</dbReference>
<evidence type="ECO:0000313" key="4">
    <source>
        <dbReference type="Proteomes" id="UP000887568"/>
    </source>
</evidence>
<keyword evidence="4" id="KW-1185">Reference proteome</keyword>
<dbReference type="GeneID" id="119720428"/>
<evidence type="ECO:0000256" key="1">
    <source>
        <dbReference type="SAM" id="MobiDB-lite"/>
    </source>
</evidence>